<comment type="domain">
    <text evidence="11">Consists of three domains; the N-terminal catalytic domain, the editing domain and the C-terminal C-Ala domain. The editing domain removes incorrectly charged amino acids, while the C-Ala domain, along with tRNA(Ala), serves as a bridge to cooperatively bring together the editing and aminoacylation centers thus stimulating deacylation of misacylated tRNAs.</text>
</comment>
<dbReference type="RefSeq" id="WP_343905067.1">
    <property type="nucleotide sequence ID" value="NZ_BAAAIS010000003.1"/>
</dbReference>
<evidence type="ECO:0000256" key="7">
    <source>
        <dbReference type="ARBA" id="ARBA00022917"/>
    </source>
</evidence>
<keyword evidence="6 11" id="KW-0694">RNA-binding</keyword>
<accession>A0ABW4Q0B6</accession>
<comment type="subcellular location">
    <subcellularLocation>
        <location evidence="11">Cytoplasm</location>
    </subcellularLocation>
</comment>
<dbReference type="PANTHER" id="PTHR11777:SF9">
    <property type="entry name" value="ALANINE--TRNA LIGASE, CYTOPLASMIC"/>
    <property type="match status" value="1"/>
</dbReference>
<feature type="coiled-coil region" evidence="12">
    <location>
        <begin position="745"/>
        <end position="772"/>
    </location>
</feature>
<evidence type="ECO:0000256" key="10">
    <source>
        <dbReference type="ARBA" id="ARBA00048300"/>
    </source>
</evidence>
<dbReference type="InterPro" id="IPR018163">
    <property type="entry name" value="Thr/Ala-tRNA-synth_IIc_edit"/>
</dbReference>
<keyword evidence="4 11" id="KW-0547">Nucleotide-binding</keyword>
<dbReference type="Gene3D" id="3.30.54.20">
    <property type="match status" value="1"/>
</dbReference>
<dbReference type="Gene3D" id="3.30.930.10">
    <property type="entry name" value="Bira Bifunctional Protein, Domain 2"/>
    <property type="match status" value="1"/>
</dbReference>
<dbReference type="Gene3D" id="3.10.310.40">
    <property type="match status" value="1"/>
</dbReference>
<proteinExistence type="inferred from homology"/>
<dbReference type="InterPro" id="IPR045864">
    <property type="entry name" value="aa-tRNA-synth_II/BPL/LPL"/>
</dbReference>
<reference evidence="16" key="1">
    <citation type="journal article" date="2019" name="Int. J. Syst. Evol. Microbiol.">
        <title>The Global Catalogue of Microorganisms (GCM) 10K type strain sequencing project: providing services to taxonomists for standard genome sequencing and annotation.</title>
        <authorList>
            <consortium name="The Broad Institute Genomics Platform"/>
            <consortium name="The Broad Institute Genome Sequencing Center for Infectious Disease"/>
            <person name="Wu L."/>
            <person name="Ma J."/>
        </authorList>
    </citation>
    <scope>NUCLEOTIDE SEQUENCE [LARGE SCALE GENOMIC DNA]</scope>
    <source>
        <strain evidence="16">JCM 11650</strain>
    </source>
</reference>
<organism evidence="15 16">
    <name type="scientific">Brachybacterium rhamnosum</name>
    <dbReference type="NCBI Taxonomy" id="173361"/>
    <lineage>
        <taxon>Bacteria</taxon>
        <taxon>Bacillati</taxon>
        <taxon>Actinomycetota</taxon>
        <taxon>Actinomycetes</taxon>
        <taxon>Micrococcales</taxon>
        <taxon>Dermabacteraceae</taxon>
        <taxon>Brachybacterium</taxon>
    </lineage>
</organism>
<evidence type="ECO:0000256" key="8">
    <source>
        <dbReference type="ARBA" id="ARBA00023146"/>
    </source>
</evidence>
<comment type="caution">
    <text evidence="15">The sequence shown here is derived from an EMBL/GenBank/DDBJ whole genome shotgun (WGS) entry which is preliminary data.</text>
</comment>
<dbReference type="InterPro" id="IPR018164">
    <property type="entry name" value="Ala-tRNA-synth_IIc_N"/>
</dbReference>
<evidence type="ECO:0000313" key="16">
    <source>
        <dbReference type="Proteomes" id="UP001597280"/>
    </source>
</evidence>
<dbReference type="CDD" id="cd00673">
    <property type="entry name" value="AlaRS_core"/>
    <property type="match status" value="1"/>
</dbReference>
<dbReference type="InterPro" id="IPR009000">
    <property type="entry name" value="Transl_B-barrel_sf"/>
</dbReference>
<dbReference type="EMBL" id="JBHUFL010000003">
    <property type="protein sequence ID" value="MFD1835852.1"/>
    <property type="molecule type" value="Genomic_DNA"/>
</dbReference>
<evidence type="ECO:0000256" key="13">
    <source>
        <dbReference type="SAM" id="MobiDB-lite"/>
    </source>
</evidence>
<dbReference type="Gene3D" id="2.40.30.130">
    <property type="match status" value="1"/>
</dbReference>
<dbReference type="Pfam" id="PF01411">
    <property type="entry name" value="tRNA-synt_2c"/>
    <property type="match status" value="1"/>
</dbReference>
<protein>
    <recommendedName>
        <fullName evidence="11">Alanine--tRNA ligase</fullName>
        <ecNumber evidence="11">6.1.1.7</ecNumber>
    </recommendedName>
    <alternativeName>
        <fullName evidence="11">Alanyl-tRNA synthetase</fullName>
        <shortName evidence="11">AlaRS</shortName>
    </alternativeName>
</protein>
<evidence type="ECO:0000256" key="6">
    <source>
        <dbReference type="ARBA" id="ARBA00022884"/>
    </source>
</evidence>
<evidence type="ECO:0000256" key="4">
    <source>
        <dbReference type="ARBA" id="ARBA00022741"/>
    </source>
</evidence>
<keyword evidence="2 11" id="KW-0820">tRNA-binding</keyword>
<dbReference type="EC" id="6.1.1.7" evidence="11"/>
<dbReference type="Proteomes" id="UP001597280">
    <property type="component" value="Unassembled WGS sequence"/>
</dbReference>
<dbReference type="SUPFAM" id="SSF101353">
    <property type="entry name" value="Putative anticodon-binding domain of alanyl-tRNA synthetase (AlaRS)"/>
    <property type="match status" value="1"/>
</dbReference>
<dbReference type="InterPro" id="IPR002318">
    <property type="entry name" value="Ala-tRNA-lgiase_IIc"/>
</dbReference>
<feature type="domain" description="Alanyl-transfer RNA synthetases family profile" evidence="14">
    <location>
        <begin position="1"/>
        <end position="728"/>
    </location>
</feature>
<keyword evidence="11" id="KW-0479">Metal-binding</keyword>
<dbReference type="SUPFAM" id="SSF50447">
    <property type="entry name" value="Translation proteins"/>
    <property type="match status" value="1"/>
</dbReference>
<dbReference type="Pfam" id="PF07973">
    <property type="entry name" value="tRNA_SAD"/>
    <property type="match status" value="1"/>
</dbReference>
<feature type="binding site" evidence="11">
    <location>
        <position position="582"/>
    </location>
    <ligand>
        <name>Zn(2+)</name>
        <dbReference type="ChEBI" id="CHEBI:29105"/>
    </ligand>
</feature>
<dbReference type="InterPro" id="IPR012947">
    <property type="entry name" value="tRNA_SAD"/>
</dbReference>
<dbReference type="Pfam" id="PF02272">
    <property type="entry name" value="DHHA1"/>
    <property type="match status" value="1"/>
</dbReference>
<evidence type="ECO:0000256" key="11">
    <source>
        <dbReference type="HAMAP-Rule" id="MF_00036"/>
    </source>
</evidence>
<sequence>MRTSEIHRRFLAHFEKKRHTVVPSASLVSADPSILFTIAGMVPFIPYIVGTEKAPYDRAVSVQKCIRTNDIENVGRTTRHGTFFQMAGNFSFGDYFKTGAIDFSWELLTSSVEDGGYGLDPDKLWITLWEEDQESFTHLTEVIGLDPARIVQLPWEESCWDTGQPGPAGSTGEWYYDRGPEYGPDAPTGRLPEWPGDERAEDRYLEIWNLVFDQFLRGPGKGKDYELLGELDQKAIDTGLGVERLAFLLQGKQNMYEIDQVFPVIEVAQQLTGRVYGADAEDDVRMRVVADHVRSAMMLASDGVRPGNEGRGYVMRRLIRRAVRSMRLLGYAEPSMPHLLPASLEVMKESYPQLETDRGRISDLILGEEEAFRRTLATGTTIFDQMVGEVKQGGGRAVPGDAAFRLHDTYGFPIDLTLEMAQEVGLSVDETGFRTAMQEQRERARADAAAKKTGHTDTALYNRLLGQRGEAVPFLGYTESTVSTTVESVLVDGALVDTVTAPADVEIVLATTPFYAEMGGQLADQGRIAVASGGIVEVDDVQAPVKGLPVHRGRLVEGEVHPGAGAVASIDLERRGAIARAHTATHMVHQALREELGDGATQAGSENSPGRMRFDFRFGQAVPHSSLEQVEGRVNTLLQDELEVTDRQMPIDEARALGAQALFGEKYGDVVRVVSIGGDWSRELCGGTHVGSTGAIGSVQLMGESSIGSGVRRVDALVGLSAYRRQAKERALVSQLTDLLKVGTAEDIPERVRSLTQRLKDMEKQLASLRGAQLQAQAGQLLEHVVDAGGVRLLVHDAGEGIAAGDLRTLAQDLRSRLGEDSAAVVAVAGHEDGRAALVVTTNGAAREAGLKAGALLRTGAEAMGGRGGGKDDMAQGGGGEPARTGEALEAVRGAVSANATA</sequence>
<evidence type="ECO:0000256" key="5">
    <source>
        <dbReference type="ARBA" id="ARBA00022840"/>
    </source>
</evidence>
<feature type="binding site" evidence="11">
    <location>
        <position position="685"/>
    </location>
    <ligand>
        <name>Zn(2+)</name>
        <dbReference type="ChEBI" id="CHEBI:29105"/>
    </ligand>
</feature>
<dbReference type="PRINTS" id="PR00980">
    <property type="entry name" value="TRNASYNTHALA"/>
</dbReference>
<comment type="cofactor">
    <cofactor evidence="11">
        <name>Zn(2+)</name>
        <dbReference type="ChEBI" id="CHEBI:29105"/>
    </cofactor>
    <text evidence="11">Binds 1 zinc ion per subunit.</text>
</comment>
<dbReference type="SMART" id="SM00863">
    <property type="entry name" value="tRNA_SAD"/>
    <property type="match status" value="1"/>
</dbReference>
<comment type="catalytic activity">
    <reaction evidence="10 11">
        <text>tRNA(Ala) + L-alanine + ATP = L-alanyl-tRNA(Ala) + AMP + diphosphate</text>
        <dbReference type="Rhea" id="RHEA:12540"/>
        <dbReference type="Rhea" id="RHEA-COMP:9657"/>
        <dbReference type="Rhea" id="RHEA-COMP:9923"/>
        <dbReference type="ChEBI" id="CHEBI:30616"/>
        <dbReference type="ChEBI" id="CHEBI:33019"/>
        <dbReference type="ChEBI" id="CHEBI:57972"/>
        <dbReference type="ChEBI" id="CHEBI:78442"/>
        <dbReference type="ChEBI" id="CHEBI:78497"/>
        <dbReference type="ChEBI" id="CHEBI:456215"/>
        <dbReference type="EC" id="6.1.1.7"/>
    </reaction>
</comment>
<dbReference type="Gene3D" id="6.10.250.550">
    <property type="match status" value="1"/>
</dbReference>
<feature type="binding site" evidence="11">
    <location>
        <position position="586"/>
    </location>
    <ligand>
        <name>Zn(2+)</name>
        <dbReference type="ChEBI" id="CHEBI:29105"/>
    </ligand>
</feature>
<evidence type="ECO:0000256" key="2">
    <source>
        <dbReference type="ARBA" id="ARBA00022555"/>
    </source>
</evidence>
<evidence type="ECO:0000256" key="12">
    <source>
        <dbReference type="SAM" id="Coils"/>
    </source>
</evidence>
<keyword evidence="11" id="KW-0963">Cytoplasm</keyword>
<evidence type="ECO:0000256" key="3">
    <source>
        <dbReference type="ARBA" id="ARBA00022598"/>
    </source>
</evidence>
<keyword evidence="11" id="KW-0862">Zinc</keyword>
<name>A0ABW4Q0B6_9MICO</name>
<dbReference type="PROSITE" id="PS50860">
    <property type="entry name" value="AA_TRNA_LIGASE_II_ALA"/>
    <property type="match status" value="1"/>
</dbReference>
<comment type="function">
    <text evidence="9 11">Catalyzes the attachment of alanine to tRNA(Ala) in a two-step reaction: alanine is first activated by ATP to form Ala-AMP and then transferred to the acceptor end of tRNA(Ala). Also edits incorrectly charged Ser-tRNA(Ala) and Gly-tRNA(Ala) via its editing domain.</text>
</comment>
<gene>
    <name evidence="11 15" type="primary">alaS</name>
    <name evidence="15" type="ORF">ACFSDA_12310</name>
</gene>
<dbReference type="PANTHER" id="PTHR11777">
    <property type="entry name" value="ALANYL-TRNA SYNTHETASE"/>
    <property type="match status" value="1"/>
</dbReference>
<dbReference type="InterPro" id="IPR003156">
    <property type="entry name" value="DHHA1_dom"/>
</dbReference>
<keyword evidence="8 11" id="KW-0030">Aminoacyl-tRNA synthetase</keyword>
<keyword evidence="12" id="KW-0175">Coiled coil</keyword>
<dbReference type="GO" id="GO:0004813">
    <property type="term" value="F:alanine-tRNA ligase activity"/>
    <property type="evidence" value="ECO:0007669"/>
    <property type="project" value="UniProtKB-EC"/>
</dbReference>
<comment type="similarity">
    <text evidence="1 11">Belongs to the class-II aminoacyl-tRNA synthetase family.</text>
</comment>
<evidence type="ECO:0000313" key="15">
    <source>
        <dbReference type="EMBL" id="MFD1835852.1"/>
    </source>
</evidence>
<keyword evidence="16" id="KW-1185">Reference proteome</keyword>
<feature type="binding site" evidence="11">
    <location>
        <position position="689"/>
    </location>
    <ligand>
        <name>Zn(2+)</name>
        <dbReference type="ChEBI" id="CHEBI:29105"/>
    </ligand>
</feature>
<dbReference type="InterPro" id="IPR050058">
    <property type="entry name" value="Ala-tRNA_ligase"/>
</dbReference>
<keyword evidence="7 11" id="KW-0648">Protein biosynthesis</keyword>
<dbReference type="NCBIfam" id="TIGR00344">
    <property type="entry name" value="alaS"/>
    <property type="match status" value="1"/>
</dbReference>
<evidence type="ECO:0000256" key="1">
    <source>
        <dbReference type="ARBA" id="ARBA00008226"/>
    </source>
</evidence>
<dbReference type="SUPFAM" id="SSF55186">
    <property type="entry name" value="ThrRS/AlaRS common domain"/>
    <property type="match status" value="1"/>
</dbReference>
<keyword evidence="5 11" id="KW-0067">ATP-binding</keyword>
<dbReference type="HAMAP" id="MF_00036_B">
    <property type="entry name" value="Ala_tRNA_synth_B"/>
    <property type="match status" value="1"/>
</dbReference>
<evidence type="ECO:0000256" key="9">
    <source>
        <dbReference type="ARBA" id="ARBA00024779"/>
    </source>
</evidence>
<feature type="region of interest" description="Disordered" evidence="13">
    <location>
        <begin position="863"/>
        <end position="902"/>
    </location>
</feature>
<dbReference type="InterPro" id="IPR023033">
    <property type="entry name" value="Ala_tRNA_ligase_euk/bac"/>
</dbReference>
<evidence type="ECO:0000259" key="14">
    <source>
        <dbReference type="PROSITE" id="PS50860"/>
    </source>
</evidence>
<dbReference type="SUPFAM" id="SSF55681">
    <property type="entry name" value="Class II aaRS and biotin synthetases"/>
    <property type="match status" value="1"/>
</dbReference>
<dbReference type="Gene3D" id="3.30.980.10">
    <property type="entry name" value="Threonyl-trna Synthetase, Chain A, domain 2"/>
    <property type="match status" value="1"/>
</dbReference>
<dbReference type="InterPro" id="IPR018165">
    <property type="entry name" value="Ala-tRNA-synth_IIc_core"/>
</dbReference>
<dbReference type="InterPro" id="IPR018162">
    <property type="entry name" value="Ala-tRNA-ligase_IIc_anticod-bd"/>
</dbReference>
<keyword evidence="3 11" id="KW-0436">Ligase</keyword>